<dbReference type="PANTHER" id="PTHR21198">
    <property type="entry name" value="GLUTAMATE RACEMASE"/>
    <property type="match status" value="1"/>
</dbReference>
<dbReference type="GO" id="GO:0009252">
    <property type="term" value="P:peptidoglycan biosynthetic process"/>
    <property type="evidence" value="ECO:0007669"/>
    <property type="project" value="UniProtKB-UniRule"/>
</dbReference>
<dbReference type="GO" id="GO:0008360">
    <property type="term" value="P:regulation of cell shape"/>
    <property type="evidence" value="ECO:0007669"/>
    <property type="project" value="UniProtKB-KW"/>
</dbReference>
<keyword evidence="5 7" id="KW-0413">Isomerase</keyword>
<proteinExistence type="inferred from homology"/>
<evidence type="ECO:0000256" key="2">
    <source>
        <dbReference type="ARBA" id="ARBA00013090"/>
    </source>
</evidence>
<keyword evidence="9" id="KW-1185">Reference proteome</keyword>
<dbReference type="InterPro" id="IPR004391">
    <property type="entry name" value="Glu_race"/>
</dbReference>
<keyword evidence="6 7" id="KW-0961">Cell wall biogenesis/degradation</keyword>
<feature type="binding site" evidence="7">
    <location>
        <begin position="15"/>
        <end position="16"/>
    </location>
    <ligand>
        <name>substrate</name>
    </ligand>
</feature>
<dbReference type="EC" id="5.1.1.3" evidence="2 7"/>
<evidence type="ECO:0000313" key="8">
    <source>
        <dbReference type="EMBL" id="MCP1675036.1"/>
    </source>
</evidence>
<feature type="binding site" evidence="7">
    <location>
        <begin position="47"/>
        <end position="48"/>
    </location>
    <ligand>
        <name>substrate</name>
    </ligand>
</feature>
<accession>A0AAE3KBV4</accession>
<evidence type="ECO:0000256" key="4">
    <source>
        <dbReference type="ARBA" id="ARBA00022984"/>
    </source>
</evidence>
<dbReference type="FunFam" id="3.40.50.1860:FF:000001">
    <property type="entry name" value="Glutamate racemase"/>
    <property type="match status" value="1"/>
</dbReference>
<sequence>MPHQPDATAPIGLFDSGLGGLSVLREVRALLPAESLLYVADSAYAPYGSRSAAEVLARSRWLTAQLVESGAKAVVIACNTATAVAADALRAEFPIPVIAMEPAIKPAAAATRNGVIGVLATEGTLASVRFAALLDRYADGLEVITQPCPGLVEAIERNQFDDQRIGALLDRYLAPLQAAGADTIILGCTHYPFLRQQIAARLAPEIVLIDTGAAVARQLNRRLQDLGTLRPPQDETPHAARELRLATTGDITLLQAFAEREGLCADSIECLAYA</sequence>
<comment type="function">
    <text evidence="7">Provides the (R)-glutamate required for cell wall biosynthesis.</text>
</comment>
<dbReference type="Pfam" id="PF01177">
    <property type="entry name" value="Asp_Glu_race"/>
    <property type="match status" value="1"/>
</dbReference>
<dbReference type="PROSITE" id="PS00923">
    <property type="entry name" value="ASP_GLU_RACEMASE_1"/>
    <property type="match status" value="1"/>
</dbReference>
<dbReference type="NCBIfam" id="TIGR00067">
    <property type="entry name" value="glut_race"/>
    <property type="match status" value="1"/>
</dbReference>
<dbReference type="InterPro" id="IPR033134">
    <property type="entry name" value="Asp/Glu_racemase_AS_2"/>
</dbReference>
<gene>
    <name evidence="7" type="primary">murI</name>
    <name evidence="8" type="ORF">J2T57_002184</name>
</gene>
<reference evidence="8" key="1">
    <citation type="submission" date="2022-03" db="EMBL/GenBank/DDBJ databases">
        <title>Genomic Encyclopedia of Type Strains, Phase III (KMG-III): the genomes of soil and plant-associated and newly described type strains.</title>
        <authorList>
            <person name="Whitman W."/>
        </authorList>
    </citation>
    <scope>NUCLEOTIDE SEQUENCE</scope>
    <source>
        <strain evidence="8">ANL 6-2</strain>
    </source>
</reference>
<comment type="caution">
    <text evidence="8">The sequence shown here is derived from an EMBL/GenBank/DDBJ whole genome shotgun (WGS) entry which is preliminary data.</text>
</comment>
<dbReference type="PROSITE" id="PS00924">
    <property type="entry name" value="ASP_GLU_RACEMASE_2"/>
    <property type="match status" value="1"/>
</dbReference>
<dbReference type="HAMAP" id="MF_00258">
    <property type="entry name" value="Glu_racemase"/>
    <property type="match status" value="1"/>
</dbReference>
<feature type="binding site" evidence="7">
    <location>
        <begin position="189"/>
        <end position="190"/>
    </location>
    <ligand>
        <name>substrate</name>
    </ligand>
</feature>
<protein>
    <recommendedName>
        <fullName evidence="2 7">Glutamate racemase</fullName>
        <ecNumber evidence="2 7">5.1.1.3</ecNumber>
    </recommendedName>
</protein>
<keyword evidence="3 7" id="KW-0133">Cell shape</keyword>
<evidence type="ECO:0000256" key="3">
    <source>
        <dbReference type="ARBA" id="ARBA00022960"/>
    </source>
</evidence>
<dbReference type="GO" id="GO:0071555">
    <property type="term" value="P:cell wall organization"/>
    <property type="evidence" value="ECO:0007669"/>
    <property type="project" value="UniProtKB-KW"/>
</dbReference>
<dbReference type="Proteomes" id="UP001205843">
    <property type="component" value="Unassembled WGS sequence"/>
</dbReference>
<comment type="catalytic activity">
    <reaction evidence="1 7">
        <text>L-glutamate = D-glutamate</text>
        <dbReference type="Rhea" id="RHEA:12813"/>
        <dbReference type="ChEBI" id="CHEBI:29985"/>
        <dbReference type="ChEBI" id="CHEBI:29986"/>
        <dbReference type="EC" id="5.1.1.3"/>
    </reaction>
</comment>
<name>A0AAE3KBV4_9GAMM</name>
<dbReference type="InterPro" id="IPR001920">
    <property type="entry name" value="Asp/Glu_race"/>
</dbReference>
<dbReference type="RefSeq" id="WP_253477868.1">
    <property type="nucleotide sequence ID" value="NZ_JALJXV010000005.1"/>
</dbReference>
<evidence type="ECO:0000256" key="6">
    <source>
        <dbReference type="ARBA" id="ARBA00023316"/>
    </source>
</evidence>
<feature type="binding site" evidence="7">
    <location>
        <begin position="79"/>
        <end position="80"/>
    </location>
    <ligand>
        <name>substrate</name>
    </ligand>
</feature>
<dbReference type="AlphaFoldDB" id="A0AAE3KBV4"/>
<dbReference type="Gene3D" id="3.40.50.1860">
    <property type="match status" value="2"/>
</dbReference>
<dbReference type="PANTHER" id="PTHR21198:SF2">
    <property type="entry name" value="GLUTAMATE RACEMASE"/>
    <property type="match status" value="1"/>
</dbReference>
<dbReference type="EMBL" id="JALJXV010000005">
    <property type="protein sequence ID" value="MCP1675036.1"/>
    <property type="molecule type" value="Genomic_DNA"/>
</dbReference>
<dbReference type="InterPro" id="IPR018187">
    <property type="entry name" value="Asp/Glu_racemase_AS_1"/>
</dbReference>
<keyword evidence="4 7" id="KW-0573">Peptidoglycan synthesis</keyword>
<comment type="pathway">
    <text evidence="7">Cell wall biogenesis; peptidoglycan biosynthesis.</text>
</comment>
<dbReference type="GO" id="GO:0008881">
    <property type="term" value="F:glutamate racemase activity"/>
    <property type="evidence" value="ECO:0007669"/>
    <property type="project" value="UniProtKB-UniRule"/>
</dbReference>
<evidence type="ECO:0000256" key="1">
    <source>
        <dbReference type="ARBA" id="ARBA00001602"/>
    </source>
</evidence>
<evidence type="ECO:0000256" key="7">
    <source>
        <dbReference type="HAMAP-Rule" id="MF_00258"/>
    </source>
</evidence>
<feature type="active site" description="Proton donor/acceptor" evidence="7">
    <location>
        <position position="78"/>
    </location>
</feature>
<organism evidence="8 9">
    <name type="scientific">Natronocella acetinitrilica</name>
    <dbReference type="NCBI Taxonomy" id="414046"/>
    <lineage>
        <taxon>Bacteria</taxon>
        <taxon>Pseudomonadati</taxon>
        <taxon>Pseudomonadota</taxon>
        <taxon>Gammaproteobacteria</taxon>
        <taxon>Chromatiales</taxon>
        <taxon>Ectothiorhodospiraceae</taxon>
        <taxon>Natronocella</taxon>
    </lineage>
</organism>
<feature type="active site" description="Proton donor/acceptor" evidence="7">
    <location>
        <position position="188"/>
    </location>
</feature>
<dbReference type="SUPFAM" id="SSF53681">
    <property type="entry name" value="Aspartate/glutamate racemase"/>
    <property type="match status" value="2"/>
</dbReference>
<dbReference type="InterPro" id="IPR015942">
    <property type="entry name" value="Asp/Glu/hydantoin_racemase"/>
</dbReference>
<evidence type="ECO:0000256" key="5">
    <source>
        <dbReference type="ARBA" id="ARBA00023235"/>
    </source>
</evidence>
<comment type="similarity">
    <text evidence="7">Belongs to the aspartate/glutamate racemases family.</text>
</comment>
<evidence type="ECO:0000313" key="9">
    <source>
        <dbReference type="Proteomes" id="UP001205843"/>
    </source>
</evidence>